<feature type="transmembrane region" description="Helical" evidence="7">
    <location>
        <begin position="238"/>
        <end position="261"/>
    </location>
</feature>
<evidence type="ECO:0000256" key="1">
    <source>
        <dbReference type="ARBA" id="ARBA00004141"/>
    </source>
</evidence>
<feature type="transmembrane region" description="Helical" evidence="7">
    <location>
        <begin position="162"/>
        <end position="187"/>
    </location>
</feature>
<organism evidence="9 10">
    <name type="scientific">Aspergillus viridinutans</name>
    <dbReference type="NCBI Taxonomy" id="75553"/>
    <lineage>
        <taxon>Eukaryota</taxon>
        <taxon>Fungi</taxon>
        <taxon>Dikarya</taxon>
        <taxon>Ascomycota</taxon>
        <taxon>Pezizomycotina</taxon>
        <taxon>Eurotiomycetes</taxon>
        <taxon>Eurotiomycetidae</taxon>
        <taxon>Eurotiales</taxon>
        <taxon>Aspergillaceae</taxon>
        <taxon>Aspergillus</taxon>
        <taxon>Aspergillus subgen. Fumigati</taxon>
    </lineage>
</organism>
<dbReference type="Pfam" id="PF20684">
    <property type="entry name" value="Fung_rhodopsin"/>
    <property type="match status" value="1"/>
</dbReference>
<sequence>MAMDKGTKAIAVMWVMTILSFLFVPLRLYTRIYIIRALGLDDHVYNLAWVFLLLYTVFLTISNQHGFGQPIKALSLDEAVHAIYWEMVGQTFAVLGMAIAKLSLGIFLLRIVVKTWHRVSIWVSMVSLSMVSVMTAVIFWTQRLPSRSIYDPRVPGRTLVNVVPFSVLLGSWCAAVDFYFAILPWIFIWKLNMKQKEKLVIAISLSLGFIAGICGVIRTIDLGGLASSNYTESTVDLIIWSAVELAVTLICVGIPSIRPLYRHVVHGSRFKESNEGYKKYDESGESNPAIHMKPLGRKARKGDLDTTTSTILGDTGFDMPRGETSAYVQHVRETDQERLVGSPRGPHVHSIQVHEEVTVERSSVLSG</sequence>
<proteinExistence type="inferred from homology"/>
<dbReference type="Proteomes" id="UP000710440">
    <property type="component" value="Unassembled WGS sequence"/>
</dbReference>
<keyword evidence="10" id="KW-1185">Reference proteome</keyword>
<comment type="similarity">
    <text evidence="5">Belongs to the SAT4 family.</text>
</comment>
<dbReference type="GO" id="GO:0016020">
    <property type="term" value="C:membrane"/>
    <property type="evidence" value="ECO:0007669"/>
    <property type="project" value="UniProtKB-SubCell"/>
</dbReference>
<evidence type="ECO:0000256" key="7">
    <source>
        <dbReference type="SAM" id="Phobius"/>
    </source>
</evidence>
<accession>A0A9P3CBD2</accession>
<feature type="domain" description="Rhodopsin" evidence="8">
    <location>
        <begin position="26"/>
        <end position="262"/>
    </location>
</feature>
<feature type="transmembrane region" description="Helical" evidence="7">
    <location>
        <begin position="44"/>
        <end position="62"/>
    </location>
</feature>
<evidence type="ECO:0000256" key="2">
    <source>
        <dbReference type="ARBA" id="ARBA00022692"/>
    </source>
</evidence>
<evidence type="ECO:0000256" key="5">
    <source>
        <dbReference type="ARBA" id="ARBA00038359"/>
    </source>
</evidence>
<feature type="transmembrane region" description="Helical" evidence="7">
    <location>
        <begin position="199"/>
        <end position="218"/>
    </location>
</feature>
<feature type="transmembrane region" description="Helical" evidence="7">
    <location>
        <begin position="6"/>
        <end position="24"/>
    </location>
</feature>
<dbReference type="InterPro" id="IPR052337">
    <property type="entry name" value="SAT4-like"/>
</dbReference>
<dbReference type="EMBL" id="BOPL01000012">
    <property type="protein sequence ID" value="GIK07119.1"/>
    <property type="molecule type" value="Genomic_DNA"/>
</dbReference>
<dbReference type="PANTHER" id="PTHR33048:SF93">
    <property type="entry name" value="INTEGRAL MEMBRANE PROTEIN"/>
    <property type="match status" value="1"/>
</dbReference>
<dbReference type="InterPro" id="IPR049326">
    <property type="entry name" value="Rhodopsin_dom_fungi"/>
</dbReference>
<feature type="transmembrane region" description="Helical" evidence="7">
    <location>
        <begin position="82"/>
        <end position="109"/>
    </location>
</feature>
<name>A0A9P3CBD2_ASPVI</name>
<evidence type="ECO:0000256" key="4">
    <source>
        <dbReference type="ARBA" id="ARBA00023136"/>
    </source>
</evidence>
<protein>
    <recommendedName>
        <fullName evidence="8">Rhodopsin domain-containing protein</fullName>
    </recommendedName>
</protein>
<dbReference type="GeneID" id="66930756"/>
<comment type="subcellular location">
    <subcellularLocation>
        <location evidence="1">Membrane</location>
        <topology evidence="1">Multi-pass membrane protein</topology>
    </subcellularLocation>
</comment>
<comment type="caution">
    <text evidence="9">The sequence shown here is derived from an EMBL/GenBank/DDBJ whole genome shotgun (WGS) entry which is preliminary data.</text>
</comment>
<reference evidence="9 10" key="1">
    <citation type="submission" date="2021-02" db="EMBL/GenBank/DDBJ databases">
        <title>Pan-genome distribution and transcriptional activeness of fungal secondary metabolism genes in Aspergillus section Fumigati.</title>
        <authorList>
            <person name="Takahashi H."/>
            <person name="Umemura M."/>
            <person name="Ninomiya A."/>
            <person name="Kusuya Y."/>
            <person name="Urayama S."/>
            <person name="Shimizu M."/>
            <person name="Watanabe A."/>
            <person name="Kamei K."/>
            <person name="Yaguchi T."/>
            <person name="Hagiwara D."/>
        </authorList>
    </citation>
    <scope>NUCLEOTIDE SEQUENCE [LARGE SCALE GENOMIC DNA]</scope>
    <source>
        <strain evidence="9 10">IFM 47045</strain>
    </source>
</reference>
<keyword evidence="4 7" id="KW-0472">Membrane</keyword>
<evidence type="ECO:0000256" key="6">
    <source>
        <dbReference type="SAM" id="MobiDB-lite"/>
    </source>
</evidence>
<evidence type="ECO:0000313" key="9">
    <source>
        <dbReference type="EMBL" id="GIK07119.1"/>
    </source>
</evidence>
<dbReference type="RefSeq" id="XP_043130305.1">
    <property type="nucleotide sequence ID" value="XM_043274370.1"/>
</dbReference>
<feature type="region of interest" description="Disordered" evidence="6">
    <location>
        <begin position="276"/>
        <end position="305"/>
    </location>
</feature>
<gene>
    <name evidence="9" type="ORF">Aspvir_002774</name>
</gene>
<dbReference type="OrthoDB" id="4682787at2759"/>
<evidence type="ECO:0000313" key="10">
    <source>
        <dbReference type="Proteomes" id="UP000710440"/>
    </source>
</evidence>
<feature type="transmembrane region" description="Helical" evidence="7">
    <location>
        <begin position="121"/>
        <end position="142"/>
    </location>
</feature>
<evidence type="ECO:0000259" key="8">
    <source>
        <dbReference type="Pfam" id="PF20684"/>
    </source>
</evidence>
<keyword evidence="3 7" id="KW-1133">Transmembrane helix</keyword>
<dbReference type="PANTHER" id="PTHR33048">
    <property type="entry name" value="PTH11-LIKE INTEGRAL MEMBRANE PROTEIN (AFU_ORTHOLOGUE AFUA_5G11245)"/>
    <property type="match status" value="1"/>
</dbReference>
<dbReference type="AlphaFoldDB" id="A0A9P3CBD2"/>
<keyword evidence="2 7" id="KW-0812">Transmembrane</keyword>
<evidence type="ECO:0000256" key="3">
    <source>
        <dbReference type="ARBA" id="ARBA00022989"/>
    </source>
</evidence>